<dbReference type="EMBL" id="FNBN01000003">
    <property type="protein sequence ID" value="SDG05550.1"/>
    <property type="molecule type" value="Genomic_DNA"/>
</dbReference>
<reference evidence="2 3" key="1">
    <citation type="submission" date="2016-10" db="EMBL/GenBank/DDBJ databases">
        <authorList>
            <person name="de Groot N.N."/>
        </authorList>
    </citation>
    <scope>NUCLEOTIDE SEQUENCE [LARGE SCALE GENOMIC DNA]</scope>
    <source>
        <strain evidence="2 3">DSM 527</strain>
    </source>
</reference>
<protein>
    <submittedName>
        <fullName evidence="2">Uncharacterized protein</fullName>
    </submittedName>
</protein>
<keyword evidence="1" id="KW-0732">Signal</keyword>
<sequence>MRTITQKALLLLFLPLLAFTGRLSAQNTAYELSVDGSIIGFGSTASCNSLYEIYAITEHGDQTLITSGSLDGLSDGQVQSFPPQTITFTSDNPVVRIAVWSRRKARNCNTLAAGERDYILPVGSIAWFDVNVPDLFTGYNVQSNLHITIKPASLTTAIPTNGDVINRTSSTLHNSPKTLIELSQER</sequence>
<evidence type="ECO:0000256" key="1">
    <source>
        <dbReference type="SAM" id="SignalP"/>
    </source>
</evidence>
<organism evidence="2 3">
    <name type="scientific">Chitinophaga filiformis</name>
    <name type="common">Myxococcus filiformis</name>
    <name type="synonym">Flexibacter filiformis</name>
    <dbReference type="NCBI Taxonomy" id="104663"/>
    <lineage>
        <taxon>Bacteria</taxon>
        <taxon>Pseudomonadati</taxon>
        <taxon>Bacteroidota</taxon>
        <taxon>Chitinophagia</taxon>
        <taxon>Chitinophagales</taxon>
        <taxon>Chitinophagaceae</taxon>
        <taxon>Chitinophaga</taxon>
    </lineage>
</organism>
<feature type="signal peptide" evidence="1">
    <location>
        <begin position="1"/>
        <end position="25"/>
    </location>
</feature>
<feature type="chain" id="PRO_5011597401" evidence="1">
    <location>
        <begin position="26"/>
        <end position="186"/>
    </location>
</feature>
<gene>
    <name evidence="2" type="ORF">SAMN04488121_103309</name>
</gene>
<accession>A0A1G7R6F4</accession>
<evidence type="ECO:0000313" key="3">
    <source>
        <dbReference type="Proteomes" id="UP000199045"/>
    </source>
</evidence>
<dbReference type="AlphaFoldDB" id="A0A1G7R6F4"/>
<proteinExistence type="predicted"/>
<dbReference type="OrthoDB" id="657507at2"/>
<dbReference type="Proteomes" id="UP000199045">
    <property type="component" value="Unassembled WGS sequence"/>
</dbReference>
<name>A0A1G7R6F4_CHIFI</name>
<evidence type="ECO:0000313" key="2">
    <source>
        <dbReference type="EMBL" id="SDG05550.1"/>
    </source>
</evidence>
<dbReference type="RefSeq" id="WP_089832748.1">
    <property type="nucleotide sequence ID" value="NZ_FNBN01000003.1"/>
</dbReference>
<dbReference type="STRING" id="104663.SAMN04488121_103309"/>